<gene>
    <name evidence="1" type="ORF">NWP19_01050</name>
</gene>
<evidence type="ECO:0000313" key="1">
    <source>
        <dbReference type="EMBL" id="MDH6055415.1"/>
    </source>
</evidence>
<feature type="non-terminal residue" evidence="1">
    <location>
        <position position="1"/>
    </location>
</feature>
<keyword evidence="2" id="KW-1185">Reference proteome</keyword>
<evidence type="ECO:0000313" key="2">
    <source>
        <dbReference type="Proteomes" id="UP001159371"/>
    </source>
</evidence>
<name>A0ABT6JZ58_9CYAN</name>
<reference evidence="1 2" key="1">
    <citation type="journal article" date="2023" name="J. Phycol.">
        <title>Chrysosporum ovalisporum is synonymous with the true-branching cyanobacterium Umezakia natans (Nostocales/Aphanizomenonaceae).</title>
        <authorList>
            <person name="McGregor G.B."/>
            <person name="Sendall B.C."/>
            <person name="Niiyama Y."/>
            <person name="Tuji A."/>
            <person name="Willis A."/>
        </authorList>
    </citation>
    <scope>NUCLEOTIDE SEQUENCE [LARGE SCALE GENOMIC DNA]</scope>
    <source>
        <strain evidence="1 2">FSS-43</strain>
    </source>
</reference>
<protein>
    <submittedName>
        <fullName evidence="1">Uncharacterized protein</fullName>
    </submittedName>
</protein>
<dbReference type="InterPro" id="IPR011049">
    <property type="entry name" value="Serralysin-like_metalloprot_C"/>
</dbReference>
<organism evidence="1 2">
    <name type="scientific">Umezakia ovalisporum FSS-43</name>
    <dbReference type="NCBI Taxonomy" id="2740520"/>
    <lineage>
        <taxon>Bacteria</taxon>
        <taxon>Bacillati</taxon>
        <taxon>Cyanobacteriota</taxon>
        <taxon>Cyanophyceae</taxon>
        <taxon>Nostocales</taxon>
        <taxon>Nodulariaceae</taxon>
        <taxon>Umezakia</taxon>
    </lineage>
</organism>
<proteinExistence type="predicted"/>
<dbReference type="RefSeq" id="WP_280656247.1">
    <property type="nucleotide sequence ID" value="NZ_JANQDO010000007.1"/>
</dbReference>
<dbReference type="SUPFAM" id="SSF51120">
    <property type="entry name" value="beta-Roll"/>
    <property type="match status" value="1"/>
</dbReference>
<sequence>ANNVVKDFEVGVDRIGMGGITSNQVNLVSQNGNTLIQVGTTDVAVLAGVSLNQLNINNANQFIFA</sequence>
<comment type="caution">
    <text evidence="1">The sequence shown here is derived from an EMBL/GenBank/DDBJ whole genome shotgun (WGS) entry which is preliminary data.</text>
</comment>
<dbReference type="EMBL" id="JANQDO010000007">
    <property type="protein sequence ID" value="MDH6055415.1"/>
    <property type="molecule type" value="Genomic_DNA"/>
</dbReference>
<dbReference type="Proteomes" id="UP001159371">
    <property type="component" value="Unassembled WGS sequence"/>
</dbReference>
<accession>A0ABT6JZ58</accession>